<comment type="subcellular location">
    <subcellularLocation>
        <location evidence="1">Endoplasmic reticulum membrane</location>
        <topology evidence="1">Single-pass type III membrane protein</topology>
    </subcellularLocation>
</comment>
<keyword evidence="7 17" id="KW-0378">Hydrolase</keyword>
<keyword evidence="10 19" id="KW-1133">Transmembrane helix</keyword>
<sequence length="1378" mass="156859">MESLQTISEWIFSYMNISWITGMETSPVVLWVGALITLIAAFLTFTMMLRSRMQRPVVAIPEIEQNKKYRFRKRDKMQFYANKVLRKGRDTASRLQRQVSIIKDVPEYSRSGRRLDNRERMMILAKMVFSKKKSPSFLQKKELPSVLLEADQQDEGLPNLPEEVLYLLQSVKVFGHFKQGVFFQLCRHMETLNLNVGDSLFQVGEDDKWLYVVQEGQINLYITEDSTEIKLSEITEGETLHSLLSILDVLTGHMAPYKTVFARAVKKSIVLRLPAEAFIDAFRNRNESLVQMVQVIMTRMQRVTFLALHNYLGLSQELLNPTKRESDHRLSIRKISSSAILNELAEKHNLSASDITSQLVFDDTVVKAKVSGLMVPTVPLAIKATNKTKQIRFNDIDTVVDDNDNVFHRQSSLPSDEKKKRDFRDLLKQAQSASAESFNLPKMTSQVSMDSEQSEIFELDEPEVLELVTNDLCEILGLEDRMIVQSNVTLLKVSHGHQLIQQGDQDVCLYFVVAGNLRVLQTLPEMGFDEQREVTLFVAKPGMLTGQLAVLTGEPSFFCVRALSDSVIARITKQGFYRMMRKYPRVVLNTAHTVMMRVSPFVRQIDFALDWVMIEAGKPLYKQDSYSDCMYIVLHGRLRSVIMKPDGKKEMCGEFGKGEIVGMTESIRGSPRTASLHAIRDTELAKIPEGLVKHIRRRHPGIVTRLISLMSDKLLGNMMSQKRTEESKLADALSFKPLLAEETRFAYGDVSNHLANLSTVAILPASKDVPLDKFSMELQHAMTHICPQALRLSSGVVKKRLGNNALDAQHEYRLSNWLAHHEDLHQMVLYQTDFTMTTWTHRCVRQADAVLIVALGDGEPSVGELESQLEGMAVRALKMLVLLHRPNIVRPTRTVEWLNMRGWLNNHIHIKGPKRLFARTRKSKLEEYWEKLIEKSVDRFSDFSRLARFLTGTSVALVLGGGGARGLSQIGIIRSLLNAGIPIDMVGGTSIGAFMGALWSAHRDIPKMREKTMILCDDMGSILGKILDLTYPYASMFSGSSFNRAIENVFKELQIEDLWLPFFTISTDITSSKMRVHTDGWLWRYVRASMSLSGYLPPLCDPKDGHLLMDGGYINNLPGDVARSRGACKVLAVDVGSESELDLTNYGDHLSGWWVLWKKWTGRWTGRVKVPDMNEIQSRLSYISCQYILEKVRQSDYCCYIRPPVVKYKTLDFNKHEELYNVGLSHGSSVFTEEMANKFWQELLQHHSDPTTPKRTDISFTDLSEYFTEFDGPEEFNPLSDSDYELEYDSSPEIYSRRTRALPRLNSEPRDMHKMSEVLEDCTEAMEECLNGDVPDVTGRTYDKKPLCSMYSSEEEDDIESDFSSCSFSSSLSSSYSF</sequence>
<evidence type="ECO:0000256" key="16">
    <source>
        <dbReference type="ARBA" id="ARBA00048656"/>
    </source>
</evidence>
<dbReference type="InterPro" id="IPR056556">
    <property type="entry name" value="NTE1_P-loop_dom"/>
</dbReference>
<dbReference type="FunFam" id="2.60.120.10:FF:000022">
    <property type="entry name" value="Patatin like phospholipase domain containing 7"/>
    <property type="match status" value="1"/>
</dbReference>
<feature type="region of interest" description="Disordered" evidence="18">
    <location>
        <begin position="1354"/>
        <end position="1378"/>
    </location>
</feature>
<name>A0A6F9DNF5_9ASCI</name>
<evidence type="ECO:0000256" key="19">
    <source>
        <dbReference type="SAM" id="Phobius"/>
    </source>
</evidence>
<feature type="domain" description="Cyclic nucleotide-binding" evidence="20">
    <location>
        <begin position="608"/>
        <end position="713"/>
    </location>
</feature>
<keyword evidence="9 17" id="KW-0442">Lipid degradation</keyword>
<evidence type="ECO:0000256" key="12">
    <source>
        <dbReference type="ARBA" id="ARBA00023136"/>
    </source>
</evidence>
<comment type="catalytic activity">
    <reaction evidence="15">
        <text>a 1-acyl-sn-glycero-3-phosphocholine + H2O = sn-glycerol 3-phosphocholine + a fatty acid + H(+)</text>
        <dbReference type="Rhea" id="RHEA:15177"/>
        <dbReference type="ChEBI" id="CHEBI:15377"/>
        <dbReference type="ChEBI" id="CHEBI:15378"/>
        <dbReference type="ChEBI" id="CHEBI:16870"/>
        <dbReference type="ChEBI" id="CHEBI:28868"/>
        <dbReference type="ChEBI" id="CHEBI:58168"/>
        <dbReference type="EC" id="3.1.1.5"/>
    </reaction>
    <physiologicalReaction direction="left-to-right" evidence="15">
        <dbReference type="Rhea" id="RHEA:15178"/>
    </physiologicalReaction>
</comment>
<feature type="short sequence motif" description="DGA/G" evidence="17">
    <location>
        <begin position="1110"/>
        <end position="1112"/>
    </location>
</feature>
<dbReference type="InterPro" id="IPR002641">
    <property type="entry name" value="PNPLA_dom"/>
</dbReference>
<dbReference type="FunFam" id="2.60.120.10:FF:000010">
    <property type="entry name" value="neuropathy target esterase isoform X1"/>
    <property type="match status" value="1"/>
</dbReference>
<evidence type="ECO:0000256" key="2">
    <source>
        <dbReference type="ARBA" id="ARBA00006636"/>
    </source>
</evidence>
<protein>
    <recommendedName>
        <fullName evidence="3">lysophospholipase</fullName>
        <ecNumber evidence="3">3.1.1.5</ecNumber>
    </recommendedName>
</protein>
<dbReference type="SUPFAM" id="SSF51206">
    <property type="entry name" value="cAMP-binding domain-like"/>
    <property type="match status" value="3"/>
</dbReference>
<evidence type="ECO:0000259" key="20">
    <source>
        <dbReference type="PROSITE" id="PS50042"/>
    </source>
</evidence>
<dbReference type="InterPro" id="IPR016035">
    <property type="entry name" value="Acyl_Trfase/lysoPLipase"/>
</dbReference>
<feature type="domain" description="PNPLA" evidence="21">
    <location>
        <begin position="957"/>
        <end position="1123"/>
    </location>
</feature>
<comment type="similarity">
    <text evidence="2">Belongs to the NTE family.</text>
</comment>
<dbReference type="GO" id="GO:0005789">
    <property type="term" value="C:endoplasmic reticulum membrane"/>
    <property type="evidence" value="ECO:0007669"/>
    <property type="project" value="UniProtKB-SubCell"/>
</dbReference>
<keyword evidence="5 19" id="KW-0812">Transmembrane</keyword>
<keyword evidence="4" id="KW-0597">Phosphoprotein</keyword>
<dbReference type="Pfam" id="PF24179">
    <property type="entry name" value="NTE_Ploop"/>
    <property type="match status" value="1"/>
</dbReference>
<dbReference type="CDD" id="cd00038">
    <property type="entry name" value="CAP_ED"/>
    <property type="match status" value="3"/>
</dbReference>
<dbReference type="PROSITE" id="PS51635">
    <property type="entry name" value="PNPLA"/>
    <property type="match status" value="1"/>
</dbReference>
<feature type="short sequence motif" description="GXGXXG" evidence="17">
    <location>
        <begin position="961"/>
        <end position="966"/>
    </location>
</feature>
<dbReference type="Pfam" id="PF01734">
    <property type="entry name" value="Patatin"/>
    <property type="match status" value="1"/>
</dbReference>
<dbReference type="GO" id="GO:0004622">
    <property type="term" value="F:phosphatidylcholine lysophospholipase activity"/>
    <property type="evidence" value="ECO:0007669"/>
    <property type="project" value="UniProtKB-EC"/>
</dbReference>
<dbReference type="InterPro" id="IPR014710">
    <property type="entry name" value="RmlC-like_jellyroll"/>
</dbReference>
<feature type="domain" description="Cyclic nucleotide-binding" evidence="20">
    <location>
        <begin position="496"/>
        <end position="580"/>
    </location>
</feature>
<evidence type="ECO:0000259" key="21">
    <source>
        <dbReference type="PROSITE" id="PS51635"/>
    </source>
</evidence>
<dbReference type="InterPro" id="IPR000595">
    <property type="entry name" value="cNMP-bd_dom"/>
</dbReference>
<evidence type="ECO:0000256" key="13">
    <source>
        <dbReference type="ARBA" id="ARBA00047314"/>
    </source>
</evidence>
<organism evidence="22">
    <name type="scientific">Phallusia mammillata</name>
    <dbReference type="NCBI Taxonomy" id="59560"/>
    <lineage>
        <taxon>Eukaryota</taxon>
        <taxon>Metazoa</taxon>
        <taxon>Chordata</taxon>
        <taxon>Tunicata</taxon>
        <taxon>Ascidiacea</taxon>
        <taxon>Phlebobranchia</taxon>
        <taxon>Ascidiidae</taxon>
        <taxon>Phallusia</taxon>
    </lineage>
</organism>
<evidence type="ECO:0000256" key="3">
    <source>
        <dbReference type="ARBA" id="ARBA00013274"/>
    </source>
</evidence>
<dbReference type="CDD" id="cd07225">
    <property type="entry name" value="Pat_PNPLA6_PNPLA7"/>
    <property type="match status" value="1"/>
</dbReference>
<evidence type="ECO:0000256" key="17">
    <source>
        <dbReference type="PROSITE-ProRule" id="PRU01161"/>
    </source>
</evidence>
<dbReference type="PROSITE" id="PS50042">
    <property type="entry name" value="CNMP_BINDING_3"/>
    <property type="match status" value="3"/>
</dbReference>
<keyword evidence="6" id="KW-0677">Repeat</keyword>
<evidence type="ECO:0000313" key="22">
    <source>
        <dbReference type="EMBL" id="CAB3264982.1"/>
    </source>
</evidence>
<dbReference type="FunFam" id="3.40.1090.10:FF:000001">
    <property type="entry name" value="neuropathy target esterase isoform X2"/>
    <property type="match status" value="1"/>
</dbReference>
<dbReference type="InterPro" id="IPR018490">
    <property type="entry name" value="cNMP-bd_dom_sf"/>
</dbReference>
<dbReference type="SMART" id="SM00100">
    <property type="entry name" value="cNMP"/>
    <property type="match status" value="3"/>
</dbReference>
<evidence type="ECO:0000256" key="18">
    <source>
        <dbReference type="SAM" id="MobiDB-lite"/>
    </source>
</evidence>
<evidence type="ECO:0000256" key="7">
    <source>
        <dbReference type="ARBA" id="ARBA00022801"/>
    </source>
</evidence>
<dbReference type="InterPro" id="IPR050301">
    <property type="entry name" value="NTE"/>
</dbReference>
<dbReference type="PANTHER" id="PTHR14226:SF29">
    <property type="entry name" value="NEUROPATHY TARGET ESTERASE SWS"/>
    <property type="match status" value="1"/>
</dbReference>
<keyword evidence="8" id="KW-0256">Endoplasmic reticulum</keyword>
<evidence type="ECO:0000256" key="5">
    <source>
        <dbReference type="ARBA" id="ARBA00022692"/>
    </source>
</evidence>
<dbReference type="SUPFAM" id="SSF52151">
    <property type="entry name" value="FabD/lysophospholipase-like"/>
    <property type="match status" value="1"/>
</dbReference>
<evidence type="ECO:0000256" key="9">
    <source>
        <dbReference type="ARBA" id="ARBA00022963"/>
    </source>
</evidence>
<comment type="catalytic activity">
    <reaction evidence="13">
        <text>1-(9Z-octadecenoyl)-sn-glycero-3-phosphocholine + H2O = sn-glycerol 3-phosphocholine + (9Z)-octadecenoate + H(+)</text>
        <dbReference type="Rhea" id="RHEA:40807"/>
        <dbReference type="ChEBI" id="CHEBI:15377"/>
        <dbReference type="ChEBI" id="CHEBI:15378"/>
        <dbReference type="ChEBI" id="CHEBI:16870"/>
        <dbReference type="ChEBI" id="CHEBI:28610"/>
        <dbReference type="ChEBI" id="CHEBI:30823"/>
    </reaction>
    <physiologicalReaction direction="left-to-right" evidence="13">
        <dbReference type="Rhea" id="RHEA:40808"/>
    </physiologicalReaction>
</comment>
<accession>A0A6F9DNF5</accession>
<dbReference type="Gene3D" id="2.60.120.10">
    <property type="entry name" value="Jelly Rolls"/>
    <property type="match status" value="3"/>
</dbReference>
<feature type="active site" description="Nucleophile" evidence="17">
    <location>
        <position position="990"/>
    </location>
</feature>
<comment type="catalytic activity">
    <reaction evidence="16">
        <text>1-hexadecanoyl-sn-glycero-3-phosphocholine + H2O = sn-glycerol 3-phosphocholine + hexadecanoate + H(+)</text>
        <dbReference type="Rhea" id="RHEA:40435"/>
        <dbReference type="ChEBI" id="CHEBI:7896"/>
        <dbReference type="ChEBI" id="CHEBI:15377"/>
        <dbReference type="ChEBI" id="CHEBI:15378"/>
        <dbReference type="ChEBI" id="CHEBI:16870"/>
        <dbReference type="ChEBI" id="CHEBI:72998"/>
    </reaction>
    <physiologicalReaction direction="left-to-right" evidence="16">
        <dbReference type="Rhea" id="RHEA:40436"/>
    </physiologicalReaction>
</comment>
<keyword evidence="11 17" id="KW-0443">Lipid metabolism</keyword>
<reference evidence="22" key="1">
    <citation type="submission" date="2020-04" db="EMBL/GenBank/DDBJ databases">
        <authorList>
            <person name="Neveu A P."/>
        </authorList>
    </citation>
    <scope>NUCLEOTIDE SEQUENCE</scope>
    <source>
        <tissue evidence="22">Whole embryo</tissue>
    </source>
</reference>
<dbReference type="GO" id="GO:0016042">
    <property type="term" value="P:lipid catabolic process"/>
    <property type="evidence" value="ECO:0007669"/>
    <property type="project" value="UniProtKB-UniRule"/>
</dbReference>
<dbReference type="FunFam" id="2.60.120.10:FF:000012">
    <property type="entry name" value="neuropathy target esterase isoform X2"/>
    <property type="match status" value="1"/>
</dbReference>
<dbReference type="EC" id="3.1.1.5" evidence="3"/>
<feature type="short sequence motif" description="GXSXG" evidence="17">
    <location>
        <begin position="988"/>
        <end position="992"/>
    </location>
</feature>
<keyword evidence="12 19" id="KW-0472">Membrane</keyword>
<gene>
    <name evidence="22" type="primary">Pnpla7</name>
</gene>
<evidence type="ECO:0000256" key="8">
    <source>
        <dbReference type="ARBA" id="ARBA00022824"/>
    </source>
</evidence>
<evidence type="ECO:0000256" key="1">
    <source>
        <dbReference type="ARBA" id="ARBA00004643"/>
    </source>
</evidence>
<evidence type="ECO:0000256" key="11">
    <source>
        <dbReference type="ARBA" id="ARBA00023098"/>
    </source>
</evidence>
<evidence type="ECO:0000256" key="14">
    <source>
        <dbReference type="ARBA" id="ARBA00048133"/>
    </source>
</evidence>
<evidence type="ECO:0000256" key="6">
    <source>
        <dbReference type="ARBA" id="ARBA00022737"/>
    </source>
</evidence>
<dbReference type="EMBL" id="LR789120">
    <property type="protein sequence ID" value="CAB3264982.1"/>
    <property type="molecule type" value="mRNA"/>
</dbReference>
<feature type="domain" description="Cyclic nucleotide-binding" evidence="20">
    <location>
        <begin position="173"/>
        <end position="278"/>
    </location>
</feature>
<feature type="active site" description="Proton acceptor" evidence="17">
    <location>
        <position position="1110"/>
    </location>
</feature>
<dbReference type="PANTHER" id="PTHR14226">
    <property type="entry name" value="NEUROPATHY TARGET ESTERASE/SWISS CHEESE D.MELANOGASTER"/>
    <property type="match status" value="1"/>
</dbReference>
<dbReference type="Pfam" id="PF00027">
    <property type="entry name" value="cNMP_binding"/>
    <property type="match status" value="3"/>
</dbReference>
<proteinExistence type="evidence at transcript level"/>
<evidence type="ECO:0000256" key="15">
    <source>
        <dbReference type="ARBA" id="ARBA00048454"/>
    </source>
</evidence>
<evidence type="ECO:0000256" key="10">
    <source>
        <dbReference type="ARBA" id="ARBA00022989"/>
    </source>
</evidence>
<evidence type="ECO:0000256" key="4">
    <source>
        <dbReference type="ARBA" id="ARBA00022553"/>
    </source>
</evidence>
<dbReference type="Gene3D" id="3.40.1090.10">
    <property type="entry name" value="Cytosolic phospholipase A2 catalytic domain"/>
    <property type="match status" value="1"/>
</dbReference>
<comment type="catalytic activity">
    <reaction evidence="14">
        <text>1-hexadecanoyl-sn-glycero-3-phosphate + H2O = sn-glycerol 3-phosphate + hexadecanoate + H(+)</text>
        <dbReference type="Rhea" id="RHEA:49092"/>
        <dbReference type="ChEBI" id="CHEBI:7896"/>
        <dbReference type="ChEBI" id="CHEBI:15377"/>
        <dbReference type="ChEBI" id="CHEBI:15378"/>
        <dbReference type="ChEBI" id="CHEBI:57518"/>
        <dbReference type="ChEBI" id="CHEBI:57597"/>
    </reaction>
    <physiologicalReaction direction="left-to-right" evidence="14">
        <dbReference type="Rhea" id="RHEA:49093"/>
    </physiologicalReaction>
</comment>
<feature type="compositionally biased region" description="Low complexity" evidence="18">
    <location>
        <begin position="1362"/>
        <end position="1378"/>
    </location>
</feature>
<feature type="transmembrane region" description="Helical" evidence="19">
    <location>
        <begin position="28"/>
        <end position="49"/>
    </location>
</feature>